<name>A0A844YHV4_9SPHN</name>
<evidence type="ECO:0000313" key="2">
    <source>
        <dbReference type="EMBL" id="MXO63711.1"/>
    </source>
</evidence>
<reference evidence="2 3" key="1">
    <citation type="submission" date="2019-12" db="EMBL/GenBank/DDBJ databases">
        <title>Genomic-based taxomic classification of the family Erythrobacteraceae.</title>
        <authorList>
            <person name="Xu L."/>
        </authorList>
    </citation>
    <scope>NUCLEOTIDE SEQUENCE [LARGE SCALE GENOMIC DNA]</scope>
    <source>
        <strain evidence="2 3">MCCC 1A09965</strain>
    </source>
</reference>
<protein>
    <submittedName>
        <fullName evidence="2">Carboxymuconolactone decarboxylase family protein</fullName>
    </submittedName>
</protein>
<dbReference type="GO" id="GO:0051920">
    <property type="term" value="F:peroxiredoxin activity"/>
    <property type="evidence" value="ECO:0007669"/>
    <property type="project" value="InterPro"/>
</dbReference>
<dbReference type="RefSeq" id="WP_160676494.1">
    <property type="nucleotide sequence ID" value="NZ_WTYN01000003.1"/>
</dbReference>
<dbReference type="InterPro" id="IPR004675">
    <property type="entry name" value="AhpD_core"/>
</dbReference>
<dbReference type="AlphaFoldDB" id="A0A844YHV4"/>
<dbReference type="NCBIfam" id="TIGR00778">
    <property type="entry name" value="ahpD_dom"/>
    <property type="match status" value="1"/>
</dbReference>
<gene>
    <name evidence="2" type="ORF">GRI48_11885</name>
</gene>
<organism evidence="2 3">
    <name type="scientific">Qipengyuania oceanensis</name>
    <dbReference type="NCBI Taxonomy" id="1463597"/>
    <lineage>
        <taxon>Bacteria</taxon>
        <taxon>Pseudomonadati</taxon>
        <taxon>Pseudomonadota</taxon>
        <taxon>Alphaproteobacteria</taxon>
        <taxon>Sphingomonadales</taxon>
        <taxon>Erythrobacteraceae</taxon>
        <taxon>Qipengyuania</taxon>
    </lineage>
</organism>
<accession>A0A844YHV4</accession>
<dbReference type="Pfam" id="PF02627">
    <property type="entry name" value="CMD"/>
    <property type="match status" value="1"/>
</dbReference>
<dbReference type="Proteomes" id="UP000445582">
    <property type="component" value="Unassembled WGS sequence"/>
</dbReference>
<evidence type="ECO:0000313" key="3">
    <source>
        <dbReference type="Proteomes" id="UP000445582"/>
    </source>
</evidence>
<dbReference type="EMBL" id="WTYN01000003">
    <property type="protein sequence ID" value="MXO63711.1"/>
    <property type="molecule type" value="Genomic_DNA"/>
</dbReference>
<dbReference type="InterPro" id="IPR029032">
    <property type="entry name" value="AhpD-like"/>
</dbReference>
<dbReference type="PANTHER" id="PTHR33930">
    <property type="entry name" value="ALKYL HYDROPEROXIDE REDUCTASE AHPD"/>
    <property type="match status" value="1"/>
</dbReference>
<sequence>MSHTAFKNWPQMATDLIPAIKEIHRGSPGVMKAFREMGAAAHEGGVLDSKTKELLAVAISVAVRCDPCITFHVEGARKHGATREEIAETMGLAVYMGAGPSAMYAAQALEAYDQYTDQASGKG</sequence>
<feature type="domain" description="Carboxymuconolactone decarboxylase-like" evidence="1">
    <location>
        <begin position="28"/>
        <end position="111"/>
    </location>
</feature>
<dbReference type="SUPFAM" id="SSF69118">
    <property type="entry name" value="AhpD-like"/>
    <property type="match status" value="1"/>
</dbReference>
<keyword evidence="3" id="KW-1185">Reference proteome</keyword>
<proteinExistence type="predicted"/>
<evidence type="ECO:0000259" key="1">
    <source>
        <dbReference type="Pfam" id="PF02627"/>
    </source>
</evidence>
<dbReference type="OrthoDB" id="1683318at2"/>
<dbReference type="PANTHER" id="PTHR33930:SF2">
    <property type="entry name" value="BLR3452 PROTEIN"/>
    <property type="match status" value="1"/>
</dbReference>
<comment type="caution">
    <text evidence="2">The sequence shown here is derived from an EMBL/GenBank/DDBJ whole genome shotgun (WGS) entry which is preliminary data.</text>
</comment>
<dbReference type="InterPro" id="IPR003779">
    <property type="entry name" value="CMD-like"/>
</dbReference>
<dbReference type="Gene3D" id="1.20.1290.10">
    <property type="entry name" value="AhpD-like"/>
    <property type="match status" value="1"/>
</dbReference>